<keyword evidence="5 7" id="KW-1133">Transmembrane helix</keyword>
<gene>
    <name evidence="9" type="ORF">CV102_15855</name>
</gene>
<keyword evidence="10" id="KW-1185">Reference proteome</keyword>
<keyword evidence="4 7" id="KW-0812">Transmembrane</keyword>
<feature type="transmembrane region" description="Helical" evidence="7">
    <location>
        <begin position="270"/>
        <end position="294"/>
    </location>
</feature>
<feature type="transmembrane region" description="Helical" evidence="7">
    <location>
        <begin position="164"/>
        <end position="188"/>
    </location>
</feature>
<dbReference type="GO" id="GO:0055085">
    <property type="term" value="P:transmembrane transport"/>
    <property type="evidence" value="ECO:0007669"/>
    <property type="project" value="InterPro"/>
</dbReference>
<dbReference type="InterPro" id="IPR000515">
    <property type="entry name" value="MetI-like"/>
</dbReference>
<evidence type="ECO:0000256" key="3">
    <source>
        <dbReference type="ARBA" id="ARBA00022475"/>
    </source>
</evidence>
<evidence type="ECO:0000256" key="5">
    <source>
        <dbReference type="ARBA" id="ARBA00022989"/>
    </source>
</evidence>
<evidence type="ECO:0000256" key="7">
    <source>
        <dbReference type="RuleBase" id="RU363032"/>
    </source>
</evidence>
<dbReference type="Gene3D" id="1.10.3720.10">
    <property type="entry name" value="MetI-like"/>
    <property type="match status" value="1"/>
</dbReference>
<dbReference type="AlphaFoldDB" id="A0A8J8TPU8"/>
<feature type="transmembrane region" description="Helical" evidence="7">
    <location>
        <begin position="120"/>
        <end position="144"/>
    </location>
</feature>
<keyword evidence="6 7" id="KW-0472">Membrane</keyword>
<accession>A0A8J8TPU8</accession>
<dbReference type="InterPro" id="IPR035906">
    <property type="entry name" value="MetI-like_sf"/>
</dbReference>
<sequence>MSTSDHRLLDRLGGDYVDRETIEGLLFAAPYLIVFVVFLAVPLVYGLYMSFFEWNFLNPDQSEFVGLENYRTIIADGRFHTALLQTFYFVFLTVPAMTVLGVVMALGVNRGIKGTRFLQFAYFVPYVTTVSIVGLLWVQMYGANGVFTQYTAWLFGRVLSDTSLAMPGLALTTVWWQVGFFFAILLAARQSVPEHLYEAAKLDGAGTIRMTWDITIPQMKNSIIFCVIAGTILQFQVFGQPFVMTDGGPAGSTETAVFYLYELGFRTFDLGYGAAVGYVIMVILIAISLVNYYVIEETVN</sequence>
<keyword evidence="3" id="KW-1003">Cell membrane</keyword>
<evidence type="ECO:0000313" key="10">
    <source>
        <dbReference type="Proteomes" id="UP000766904"/>
    </source>
</evidence>
<dbReference type="PROSITE" id="PS50928">
    <property type="entry name" value="ABC_TM1"/>
    <property type="match status" value="1"/>
</dbReference>
<name>A0A8J8TPU8_9EURY</name>
<feature type="transmembrane region" description="Helical" evidence="7">
    <location>
        <begin position="87"/>
        <end position="108"/>
    </location>
</feature>
<dbReference type="GO" id="GO:0005886">
    <property type="term" value="C:plasma membrane"/>
    <property type="evidence" value="ECO:0007669"/>
    <property type="project" value="UniProtKB-SubCell"/>
</dbReference>
<dbReference type="Pfam" id="PF00528">
    <property type="entry name" value="BPD_transp_1"/>
    <property type="match status" value="1"/>
</dbReference>
<evidence type="ECO:0000259" key="8">
    <source>
        <dbReference type="PROSITE" id="PS50928"/>
    </source>
</evidence>
<dbReference type="InterPro" id="IPR051393">
    <property type="entry name" value="ABC_transporter_permease"/>
</dbReference>
<dbReference type="PANTHER" id="PTHR30193">
    <property type="entry name" value="ABC TRANSPORTER PERMEASE PROTEIN"/>
    <property type="match status" value="1"/>
</dbReference>
<organism evidence="9 10">
    <name type="scientific">Natronococcus pandeyae</name>
    <dbReference type="NCBI Taxonomy" id="2055836"/>
    <lineage>
        <taxon>Archaea</taxon>
        <taxon>Methanobacteriati</taxon>
        <taxon>Methanobacteriota</taxon>
        <taxon>Stenosarchaea group</taxon>
        <taxon>Halobacteria</taxon>
        <taxon>Halobacteriales</taxon>
        <taxon>Natrialbaceae</taxon>
        <taxon>Natronococcus</taxon>
    </lineage>
</organism>
<proteinExistence type="inferred from homology"/>
<feature type="transmembrane region" description="Helical" evidence="7">
    <location>
        <begin position="25"/>
        <end position="48"/>
    </location>
</feature>
<dbReference type="OrthoDB" id="45815at2157"/>
<evidence type="ECO:0000256" key="6">
    <source>
        <dbReference type="ARBA" id="ARBA00023136"/>
    </source>
</evidence>
<dbReference type="SUPFAM" id="SSF161098">
    <property type="entry name" value="MetI-like"/>
    <property type="match status" value="1"/>
</dbReference>
<dbReference type="EMBL" id="PHNJ01000008">
    <property type="protein sequence ID" value="TYL37808.1"/>
    <property type="molecule type" value="Genomic_DNA"/>
</dbReference>
<evidence type="ECO:0000313" key="9">
    <source>
        <dbReference type="EMBL" id="TYL37808.1"/>
    </source>
</evidence>
<feature type="domain" description="ABC transmembrane type-1" evidence="8">
    <location>
        <begin position="83"/>
        <end position="291"/>
    </location>
</feature>
<dbReference type="Proteomes" id="UP000766904">
    <property type="component" value="Unassembled WGS sequence"/>
</dbReference>
<comment type="similarity">
    <text evidence="7">Belongs to the binding-protein-dependent transport system permease family.</text>
</comment>
<protein>
    <submittedName>
        <fullName evidence="9">ABC transporter permease</fullName>
    </submittedName>
</protein>
<feature type="transmembrane region" description="Helical" evidence="7">
    <location>
        <begin position="223"/>
        <end position="243"/>
    </location>
</feature>
<dbReference type="RefSeq" id="WP_148858974.1">
    <property type="nucleotide sequence ID" value="NZ_PHNJ01000008.1"/>
</dbReference>
<comment type="caution">
    <text evidence="9">The sequence shown here is derived from an EMBL/GenBank/DDBJ whole genome shotgun (WGS) entry which is preliminary data.</text>
</comment>
<comment type="subcellular location">
    <subcellularLocation>
        <location evidence="1 7">Cell membrane</location>
        <topology evidence="1 7">Multi-pass membrane protein</topology>
    </subcellularLocation>
</comment>
<reference evidence="9" key="1">
    <citation type="submission" date="2017-11" db="EMBL/GenBank/DDBJ databases">
        <authorList>
            <person name="Kajale S.C."/>
            <person name="Sharma A."/>
        </authorList>
    </citation>
    <scope>NUCLEOTIDE SEQUENCE</scope>
    <source>
        <strain evidence="9">LS1_42</strain>
    </source>
</reference>
<dbReference type="PANTHER" id="PTHR30193:SF41">
    <property type="entry name" value="DIACETYLCHITOBIOSE UPTAKE SYSTEM PERMEASE PROTEIN NGCF"/>
    <property type="match status" value="1"/>
</dbReference>
<evidence type="ECO:0000256" key="2">
    <source>
        <dbReference type="ARBA" id="ARBA00022448"/>
    </source>
</evidence>
<keyword evidence="2 7" id="KW-0813">Transport</keyword>
<evidence type="ECO:0000256" key="1">
    <source>
        <dbReference type="ARBA" id="ARBA00004651"/>
    </source>
</evidence>
<evidence type="ECO:0000256" key="4">
    <source>
        <dbReference type="ARBA" id="ARBA00022692"/>
    </source>
</evidence>
<dbReference type="CDD" id="cd06261">
    <property type="entry name" value="TM_PBP2"/>
    <property type="match status" value="1"/>
</dbReference>